<dbReference type="AlphaFoldDB" id="A0A381T160"/>
<dbReference type="Gene3D" id="2.60.40.1180">
    <property type="entry name" value="Golgi alpha-mannosidase II"/>
    <property type="match status" value="1"/>
</dbReference>
<evidence type="ECO:0000256" key="1">
    <source>
        <dbReference type="ARBA" id="ARBA00022603"/>
    </source>
</evidence>
<name>A0A381T160_9ZZZZ</name>
<protein>
    <recommendedName>
        <fullName evidence="4">S-adenosylmethionine-dependent methyltransferase domain-containing protein</fullName>
    </recommendedName>
</protein>
<keyword evidence="1" id="KW-0489">Methyltransferase</keyword>
<reference evidence="5" key="1">
    <citation type="submission" date="2018-05" db="EMBL/GenBank/DDBJ databases">
        <authorList>
            <person name="Lanie J.A."/>
            <person name="Ng W.-L."/>
            <person name="Kazmierczak K.M."/>
            <person name="Andrzejewski T.M."/>
            <person name="Davidsen T.M."/>
            <person name="Wayne K.J."/>
            <person name="Tettelin H."/>
            <person name="Glass J.I."/>
            <person name="Rusch D."/>
            <person name="Podicherti R."/>
            <person name="Tsui H.-C.T."/>
            <person name="Winkler M.E."/>
        </authorList>
    </citation>
    <scope>NUCLEOTIDE SEQUENCE</scope>
</reference>
<organism evidence="5">
    <name type="scientific">marine metagenome</name>
    <dbReference type="NCBI Taxonomy" id="408172"/>
    <lineage>
        <taxon>unclassified sequences</taxon>
        <taxon>metagenomes</taxon>
        <taxon>ecological metagenomes</taxon>
    </lineage>
</organism>
<gene>
    <name evidence="5" type="ORF">METZ01_LOCUS61281</name>
</gene>
<dbReference type="Pfam" id="PF10672">
    <property type="entry name" value="Methyltrans_SAM"/>
    <property type="match status" value="1"/>
</dbReference>
<dbReference type="InterPro" id="IPR029063">
    <property type="entry name" value="SAM-dependent_MTases_sf"/>
</dbReference>
<sequence>MKPTFSNDPCPIKEFDYQLLDTGNFKKLERFGPYIFVRPAPQVIWPPQLPESEWDKANGEFRHHKGKSTGGGEWIFRNPVPKNGWPLRFQNLIFTVQTTSFGHLGLFPEQVQNWDWIANQVKELNGNKPNVLNMFGYTGASTLAAAANGANVTHLDASKTSVTWARKNLESSGLADCSVRWIVDDAEKFLQREYRRNRKYDALIMDPPSFGRGPKGEVWNIETQMTTLLSLCKTILSDSPKFILLTTHSPGVSSLTLKNMLIKFLISPDSGVFQTGDMSIYDTGSGLQLPNGFYARFSANP</sequence>
<dbReference type="InterPro" id="IPR019614">
    <property type="entry name" value="SAM-dep_methyl-trfase"/>
</dbReference>
<evidence type="ECO:0000256" key="2">
    <source>
        <dbReference type="ARBA" id="ARBA00022679"/>
    </source>
</evidence>
<dbReference type="GO" id="GO:0032259">
    <property type="term" value="P:methylation"/>
    <property type="evidence" value="ECO:0007669"/>
    <property type="project" value="UniProtKB-KW"/>
</dbReference>
<keyword evidence="3" id="KW-0949">S-adenosyl-L-methionine</keyword>
<proteinExistence type="predicted"/>
<dbReference type="CDD" id="cd02440">
    <property type="entry name" value="AdoMet_MTases"/>
    <property type="match status" value="1"/>
</dbReference>
<evidence type="ECO:0000256" key="3">
    <source>
        <dbReference type="ARBA" id="ARBA00022691"/>
    </source>
</evidence>
<evidence type="ECO:0000259" key="4">
    <source>
        <dbReference type="Pfam" id="PF10672"/>
    </source>
</evidence>
<dbReference type="PANTHER" id="PTHR43042:SF2">
    <property type="entry name" value="SAM-DEPENDENT METHYLTRANSFERASE"/>
    <property type="match status" value="1"/>
</dbReference>
<dbReference type="GO" id="GO:0008168">
    <property type="term" value="F:methyltransferase activity"/>
    <property type="evidence" value="ECO:0007669"/>
    <property type="project" value="UniProtKB-KW"/>
</dbReference>
<dbReference type="InterPro" id="IPR013780">
    <property type="entry name" value="Glyco_hydro_b"/>
</dbReference>
<evidence type="ECO:0000313" key="5">
    <source>
        <dbReference type="EMBL" id="SVA08427.1"/>
    </source>
</evidence>
<dbReference type="EMBL" id="UINC01003686">
    <property type="protein sequence ID" value="SVA08427.1"/>
    <property type="molecule type" value="Genomic_DNA"/>
</dbReference>
<feature type="domain" description="S-adenosylmethionine-dependent methyltransferase" evidence="4">
    <location>
        <begin position="63"/>
        <end position="213"/>
    </location>
</feature>
<dbReference type="PANTHER" id="PTHR43042">
    <property type="entry name" value="SAM-DEPENDENT METHYLTRANSFERASE"/>
    <property type="match status" value="1"/>
</dbReference>
<accession>A0A381T160</accession>
<keyword evidence="2" id="KW-0808">Transferase</keyword>
<dbReference type="Gene3D" id="3.40.50.150">
    <property type="entry name" value="Vaccinia Virus protein VP39"/>
    <property type="match status" value="1"/>
</dbReference>
<dbReference type="SUPFAM" id="SSF53335">
    <property type="entry name" value="S-adenosyl-L-methionine-dependent methyltransferases"/>
    <property type="match status" value="1"/>
</dbReference>